<dbReference type="PROSITE" id="PS51257">
    <property type="entry name" value="PROKAR_LIPOPROTEIN"/>
    <property type="match status" value="1"/>
</dbReference>
<gene>
    <name evidence="3" type="ORF">APR41_14075</name>
</gene>
<dbReference type="STRING" id="447422.SAMN05660903_02877"/>
<feature type="chain" id="PRO_5014748178" description="SusE outer membrane protein domain-containing protein" evidence="1">
    <location>
        <begin position="23"/>
        <end position="409"/>
    </location>
</feature>
<dbReference type="AlphaFoldDB" id="A0A2N0U073"/>
<evidence type="ECO:0000259" key="2">
    <source>
        <dbReference type="Pfam" id="PF14292"/>
    </source>
</evidence>
<dbReference type="Proteomes" id="UP000232673">
    <property type="component" value="Unassembled WGS sequence"/>
</dbReference>
<feature type="domain" description="SusE outer membrane protein" evidence="2">
    <location>
        <begin position="38"/>
        <end position="131"/>
    </location>
</feature>
<keyword evidence="4" id="KW-1185">Reference proteome</keyword>
<evidence type="ECO:0000313" key="3">
    <source>
        <dbReference type="EMBL" id="PKD20401.1"/>
    </source>
</evidence>
<dbReference type="OrthoDB" id="631295at2"/>
<dbReference type="Pfam" id="PF14292">
    <property type="entry name" value="SusE"/>
    <property type="match status" value="1"/>
</dbReference>
<organism evidence="3 4">
    <name type="scientific">Salegentibacter salinarum</name>
    <dbReference type="NCBI Taxonomy" id="447422"/>
    <lineage>
        <taxon>Bacteria</taxon>
        <taxon>Pseudomonadati</taxon>
        <taxon>Bacteroidota</taxon>
        <taxon>Flavobacteriia</taxon>
        <taxon>Flavobacteriales</taxon>
        <taxon>Flavobacteriaceae</taxon>
        <taxon>Salegentibacter</taxon>
    </lineage>
</organism>
<dbReference type="InterPro" id="IPR025970">
    <property type="entry name" value="SusE"/>
</dbReference>
<keyword evidence="1" id="KW-0732">Signal</keyword>
<accession>A0A2N0U073</accession>
<sequence length="409" mass="46044">MKTIIKLKYLMLVALMALVSCNEEEYELNPEIVELGALESPSMGENIEIDLESDSRITFTWSPAKSGDGGLVTYNVLFDEEGGDFQDPLATFPSANSGSSNTLNLRQSDLNEIASESGIGQLETGNIIWTVEAVSSYNRERFLEISDLSLTRPEGFADFPEYMYVYGPATEAEDIENAVAFGQIENELPNNDFEPGTFESITKFTSGEFYIVDSNDPDSNPTHYYINDEGKIRAGDEPTNFEGSEGVYRIRMNLSRTTISYEEMSNVELYVIANGITTGELSYVGNHTFESTNGYFDFLTPGAPDAPDWLGWEEERYRFRFLIDGEQSYIGSFHNADMNGSLVPGLDAFNARPNEGEPEYYYNTYFLGPDAEFWQGAWKFADQFNGASFSVRVIFDPKADHYYHEFELN</sequence>
<feature type="signal peptide" evidence="1">
    <location>
        <begin position="1"/>
        <end position="22"/>
    </location>
</feature>
<reference evidence="3 4" key="1">
    <citation type="submission" date="2015-10" db="EMBL/GenBank/DDBJ databases">
        <title>Draft genome sequence of Salegentibacter salinarum KCTC 12975.</title>
        <authorList>
            <person name="Lin W."/>
            <person name="Zheng Q."/>
        </authorList>
    </citation>
    <scope>NUCLEOTIDE SEQUENCE [LARGE SCALE GENOMIC DNA]</scope>
    <source>
        <strain evidence="3 4">KCTC 12975</strain>
    </source>
</reference>
<comment type="caution">
    <text evidence="3">The sequence shown here is derived from an EMBL/GenBank/DDBJ whole genome shotgun (WGS) entry which is preliminary data.</text>
</comment>
<evidence type="ECO:0000313" key="4">
    <source>
        <dbReference type="Proteomes" id="UP000232673"/>
    </source>
</evidence>
<dbReference type="RefSeq" id="WP_079713899.1">
    <property type="nucleotide sequence ID" value="NZ_FUZC01000012.1"/>
</dbReference>
<proteinExistence type="predicted"/>
<evidence type="ECO:0000256" key="1">
    <source>
        <dbReference type="SAM" id="SignalP"/>
    </source>
</evidence>
<dbReference type="EMBL" id="LKTS01000005">
    <property type="protein sequence ID" value="PKD20401.1"/>
    <property type="molecule type" value="Genomic_DNA"/>
</dbReference>
<name>A0A2N0U073_9FLAO</name>
<protein>
    <recommendedName>
        <fullName evidence="2">SusE outer membrane protein domain-containing protein</fullName>
    </recommendedName>
</protein>